<feature type="non-terminal residue" evidence="2">
    <location>
        <position position="1"/>
    </location>
</feature>
<evidence type="ECO:0000313" key="2">
    <source>
        <dbReference type="EMBL" id="GCC48491.1"/>
    </source>
</evidence>
<name>A0A401U0S2_CHIPU</name>
<comment type="caution">
    <text evidence="2">The sequence shown here is derived from an EMBL/GenBank/DDBJ whole genome shotgun (WGS) entry which is preliminary data.</text>
</comment>
<sequence length="108" mass="12185">TRRNCRCCSRLIARVSGRGVGSDRLPRLCLRSCLPSRDRPGVSRLRPVQEQWRSTAEISASPSSSSSSSDAVRRLQEALRRLAFRRVEITGSPLGAAPGRRRRWWLLL</sequence>
<keyword evidence="3" id="KW-1185">Reference proteome</keyword>
<dbReference type="Proteomes" id="UP000287033">
    <property type="component" value="Unassembled WGS sequence"/>
</dbReference>
<dbReference type="AlphaFoldDB" id="A0A401U0S2"/>
<evidence type="ECO:0000256" key="1">
    <source>
        <dbReference type="SAM" id="MobiDB-lite"/>
    </source>
</evidence>
<gene>
    <name evidence="2" type="ORF">chiPu_0032726</name>
</gene>
<proteinExistence type="predicted"/>
<feature type="compositionally biased region" description="Low complexity" evidence="1">
    <location>
        <begin position="59"/>
        <end position="69"/>
    </location>
</feature>
<organism evidence="2 3">
    <name type="scientific">Chiloscyllium punctatum</name>
    <name type="common">Brownbanded bambooshark</name>
    <name type="synonym">Hemiscyllium punctatum</name>
    <dbReference type="NCBI Taxonomy" id="137246"/>
    <lineage>
        <taxon>Eukaryota</taxon>
        <taxon>Metazoa</taxon>
        <taxon>Chordata</taxon>
        <taxon>Craniata</taxon>
        <taxon>Vertebrata</taxon>
        <taxon>Chondrichthyes</taxon>
        <taxon>Elasmobranchii</taxon>
        <taxon>Galeomorphii</taxon>
        <taxon>Galeoidea</taxon>
        <taxon>Orectolobiformes</taxon>
        <taxon>Hemiscylliidae</taxon>
        <taxon>Chiloscyllium</taxon>
    </lineage>
</organism>
<feature type="region of interest" description="Disordered" evidence="1">
    <location>
        <begin position="53"/>
        <end position="72"/>
    </location>
</feature>
<protein>
    <submittedName>
        <fullName evidence="2">Uncharacterized protein</fullName>
    </submittedName>
</protein>
<evidence type="ECO:0000313" key="3">
    <source>
        <dbReference type="Proteomes" id="UP000287033"/>
    </source>
</evidence>
<accession>A0A401U0S2</accession>
<dbReference type="EMBL" id="BEZZ01244138">
    <property type="protein sequence ID" value="GCC48491.1"/>
    <property type="molecule type" value="Genomic_DNA"/>
</dbReference>
<reference evidence="2 3" key="1">
    <citation type="journal article" date="2018" name="Nat. Ecol. Evol.">
        <title>Shark genomes provide insights into elasmobranch evolution and the origin of vertebrates.</title>
        <authorList>
            <person name="Hara Y"/>
            <person name="Yamaguchi K"/>
            <person name="Onimaru K"/>
            <person name="Kadota M"/>
            <person name="Koyanagi M"/>
            <person name="Keeley SD"/>
            <person name="Tatsumi K"/>
            <person name="Tanaka K"/>
            <person name="Motone F"/>
            <person name="Kageyama Y"/>
            <person name="Nozu R"/>
            <person name="Adachi N"/>
            <person name="Nishimura O"/>
            <person name="Nakagawa R"/>
            <person name="Tanegashima C"/>
            <person name="Kiyatake I"/>
            <person name="Matsumoto R"/>
            <person name="Murakumo K"/>
            <person name="Nishida K"/>
            <person name="Terakita A"/>
            <person name="Kuratani S"/>
            <person name="Sato K"/>
            <person name="Hyodo S Kuraku.S."/>
        </authorList>
    </citation>
    <scope>NUCLEOTIDE SEQUENCE [LARGE SCALE GENOMIC DNA]</scope>
</reference>